<dbReference type="InterPro" id="IPR016181">
    <property type="entry name" value="Acyl_CoA_acyltransferase"/>
</dbReference>
<evidence type="ECO:0000313" key="5">
    <source>
        <dbReference type="Proteomes" id="UP000218944"/>
    </source>
</evidence>
<dbReference type="SUPFAM" id="SSF55729">
    <property type="entry name" value="Acyl-CoA N-acyltransferases (Nat)"/>
    <property type="match status" value="1"/>
</dbReference>
<dbReference type="PANTHER" id="PTHR43877">
    <property type="entry name" value="AMINOALKYLPHOSPHONATE N-ACETYLTRANSFERASE-RELATED-RELATED"/>
    <property type="match status" value="1"/>
</dbReference>
<dbReference type="InterPro" id="IPR050832">
    <property type="entry name" value="Bact_Acetyltransf"/>
</dbReference>
<dbReference type="Pfam" id="PF00583">
    <property type="entry name" value="Acetyltransf_1"/>
    <property type="match status" value="1"/>
</dbReference>
<dbReference type="InterPro" id="IPR000182">
    <property type="entry name" value="GNAT_dom"/>
</dbReference>
<keyword evidence="2" id="KW-0012">Acyltransferase</keyword>
<dbReference type="Proteomes" id="UP000218944">
    <property type="component" value="Unassembled WGS sequence"/>
</dbReference>
<evidence type="ECO:0000259" key="3">
    <source>
        <dbReference type="PROSITE" id="PS51186"/>
    </source>
</evidence>
<dbReference type="PROSITE" id="PS51186">
    <property type="entry name" value="GNAT"/>
    <property type="match status" value="1"/>
</dbReference>
<dbReference type="GO" id="GO:0016747">
    <property type="term" value="F:acyltransferase activity, transferring groups other than amino-acyl groups"/>
    <property type="evidence" value="ECO:0007669"/>
    <property type="project" value="InterPro"/>
</dbReference>
<gene>
    <name evidence="4" type="ORF">CK936_01775</name>
</gene>
<protein>
    <submittedName>
        <fullName evidence="4">GNAT family N-acetyltransferase</fullName>
    </submittedName>
</protein>
<sequence length="154" mass="15982">MDALARVHARDAYPLDWPADPAAWLSPPSLLAAWVAELDGRVAGHIGLCRAGAGDTAAAVWSARRGVGLGATAVVGRLFVAPAARGHGAGALLLAAATAEARRRVLHPVLDVVASDTAATALYEREGWTRLTTAEQRWSPDRTVTVHCYAAGAA</sequence>
<dbReference type="PANTHER" id="PTHR43877:SF2">
    <property type="entry name" value="AMINOALKYLPHOSPHONATE N-ACETYLTRANSFERASE-RELATED"/>
    <property type="match status" value="1"/>
</dbReference>
<feature type="domain" description="N-acetyltransferase" evidence="3">
    <location>
        <begin position="1"/>
        <end position="151"/>
    </location>
</feature>
<dbReference type="AlphaFoldDB" id="A0A2A2DH62"/>
<name>A0A2A2DH62_9ACTN</name>
<proteinExistence type="predicted"/>
<reference evidence="4 5" key="1">
    <citation type="submission" date="2017-08" db="EMBL/GenBank/DDBJ databases">
        <title>Genome sequence of Streptomyces albireticuli NRRL B-1670.</title>
        <authorList>
            <person name="Graham D.E."/>
            <person name="Mahan K.M."/>
            <person name="Klingeman D.M."/>
            <person name="Hettich R.L."/>
            <person name="Parry R.J."/>
            <person name="Spain J.C."/>
        </authorList>
    </citation>
    <scope>NUCLEOTIDE SEQUENCE [LARGE SCALE GENOMIC DNA]</scope>
    <source>
        <strain evidence="4 5">NRRL B-1670</strain>
    </source>
</reference>
<dbReference type="Gene3D" id="3.40.630.30">
    <property type="match status" value="1"/>
</dbReference>
<evidence type="ECO:0000256" key="1">
    <source>
        <dbReference type="ARBA" id="ARBA00022679"/>
    </source>
</evidence>
<evidence type="ECO:0000313" key="4">
    <source>
        <dbReference type="EMBL" id="PAU50592.1"/>
    </source>
</evidence>
<accession>A0A2A2DH62</accession>
<comment type="caution">
    <text evidence="4">The sequence shown here is derived from an EMBL/GenBank/DDBJ whole genome shotgun (WGS) entry which is preliminary data.</text>
</comment>
<dbReference type="EMBL" id="NSJV01000037">
    <property type="protein sequence ID" value="PAU50592.1"/>
    <property type="molecule type" value="Genomic_DNA"/>
</dbReference>
<keyword evidence="5" id="KW-1185">Reference proteome</keyword>
<evidence type="ECO:0000256" key="2">
    <source>
        <dbReference type="ARBA" id="ARBA00023315"/>
    </source>
</evidence>
<organism evidence="4 5">
    <name type="scientific">Streptomyces albireticuli</name>
    <dbReference type="NCBI Taxonomy" id="1940"/>
    <lineage>
        <taxon>Bacteria</taxon>
        <taxon>Bacillati</taxon>
        <taxon>Actinomycetota</taxon>
        <taxon>Actinomycetes</taxon>
        <taxon>Kitasatosporales</taxon>
        <taxon>Streptomycetaceae</taxon>
        <taxon>Streptomyces</taxon>
    </lineage>
</organism>
<keyword evidence="1 4" id="KW-0808">Transferase</keyword>